<dbReference type="Pfam" id="PF00126">
    <property type="entry name" value="HTH_1"/>
    <property type="match status" value="1"/>
</dbReference>
<keyword evidence="8" id="KW-1185">Reference proteome</keyword>
<evidence type="ECO:0000256" key="3">
    <source>
        <dbReference type="ARBA" id="ARBA00023125"/>
    </source>
</evidence>
<evidence type="ECO:0000256" key="1">
    <source>
        <dbReference type="ARBA" id="ARBA00009437"/>
    </source>
</evidence>
<dbReference type="PANTHER" id="PTHR30346:SF0">
    <property type="entry name" value="HCA OPERON TRANSCRIPTIONAL ACTIVATOR HCAR"/>
    <property type="match status" value="1"/>
</dbReference>
<dbReference type="Proteomes" id="UP000297914">
    <property type="component" value="Unassembled WGS sequence"/>
</dbReference>
<comment type="caution">
    <text evidence="7">The sequence shown here is derived from an EMBL/GenBank/DDBJ whole genome shotgun (WGS) entry which is preliminary data.</text>
</comment>
<evidence type="ECO:0000256" key="4">
    <source>
        <dbReference type="ARBA" id="ARBA00023163"/>
    </source>
</evidence>
<dbReference type="OrthoDB" id="9803735at2"/>
<dbReference type="AlphaFoldDB" id="A0A5F0KGX6"/>
<dbReference type="SUPFAM" id="SSF46785">
    <property type="entry name" value="Winged helix' DNA-binding domain"/>
    <property type="match status" value="1"/>
</dbReference>
<dbReference type="InterPro" id="IPR036390">
    <property type="entry name" value="WH_DNA-bd_sf"/>
</dbReference>
<dbReference type="GO" id="GO:0003700">
    <property type="term" value="F:DNA-binding transcription factor activity"/>
    <property type="evidence" value="ECO:0007669"/>
    <property type="project" value="InterPro"/>
</dbReference>
<gene>
    <name evidence="6" type="ORF">DRM93_00665</name>
    <name evidence="7" type="ORF">DRM94_00665</name>
</gene>
<evidence type="ECO:0000259" key="5">
    <source>
        <dbReference type="PROSITE" id="PS50931"/>
    </source>
</evidence>
<evidence type="ECO:0000313" key="8">
    <source>
        <dbReference type="Proteomes" id="UP000297720"/>
    </source>
</evidence>
<dbReference type="Gene3D" id="3.40.190.10">
    <property type="entry name" value="Periplasmic binding protein-like II"/>
    <property type="match status" value="2"/>
</dbReference>
<keyword evidence="3" id="KW-0238">DNA-binding</keyword>
<reference evidence="7 9" key="1">
    <citation type="submission" date="2018-06" db="EMBL/GenBank/DDBJ databases">
        <title>Occurrence of a novel blaKPC-2- and qnrS2- harbouring IncP6 plasmid from Aeromonas taiwanensis isolates recovered from the river sediments.</title>
        <authorList>
            <person name="Zheng B."/>
            <person name="Yu X."/>
            <person name="Xiao Y."/>
        </authorList>
    </citation>
    <scope>NUCLEOTIDE SEQUENCE [LARGE SCALE GENOMIC DNA]</scope>
    <source>
        <strain evidence="6 8">1713</strain>
        <strain evidence="7 9">198</strain>
    </source>
</reference>
<comment type="similarity">
    <text evidence="1">Belongs to the LysR transcriptional regulatory family.</text>
</comment>
<dbReference type="GO" id="GO:0032993">
    <property type="term" value="C:protein-DNA complex"/>
    <property type="evidence" value="ECO:0007669"/>
    <property type="project" value="TreeGrafter"/>
</dbReference>
<dbReference type="CDD" id="cd08414">
    <property type="entry name" value="PBP2_LTTR_aromatics_like"/>
    <property type="match status" value="1"/>
</dbReference>
<dbReference type="Gene3D" id="1.10.10.10">
    <property type="entry name" value="Winged helix-like DNA-binding domain superfamily/Winged helix DNA-binding domain"/>
    <property type="match status" value="1"/>
</dbReference>
<evidence type="ECO:0000313" key="6">
    <source>
        <dbReference type="EMBL" id="TFF81320.1"/>
    </source>
</evidence>
<dbReference type="InterPro" id="IPR005119">
    <property type="entry name" value="LysR_subst-bd"/>
</dbReference>
<dbReference type="InterPro" id="IPR000847">
    <property type="entry name" value="LysR_HTH_N"/>
</dbReference>
<dbReference type="PRINTS" id="PR00039">
    <property type="entry name" value="HTHLYSR"/>
</dbReference>
<dbReference type="FunFam" id="1.10.10.10:FF:000001">
    <property type="entry name" value="LysR family transcriptional regulator"/>
    <property type="match status" value="1"/>
</dbReference>
<dbReference type="SUPFAM" id="SSF53850">
    <property type="entry name" value="Periplasmic binding protein-like II"/>
    <property type="match status" value="1"/>
</dbReference>
<keyword evidence="2" id="KW-0805">Transcription regulation</keyword>
<evidence type="ECO:0000313" key="9">
    <source>
        <dbReference type="Proteomes" id="UP000297914"/>
    </source>
</evidence>
<dbReference type="GO" id="GO:0003677">
    <property type="term" value="F:DNA binding"/>
    <property type="evidence" value="ECO:0007669"/>
    <property type="project" value="UniProtKB-KW"/>
</dbReference>
<dbReference type="RefSeq" id="WP_043764012.1">
    <property type="nucleotide sequence ID" value="NZ_BAWK01000088.1"/>
</dbReference>
<feature type="domain" description="HTH lysR-type" evidence="5">
    <location>
        <begin position="5"/>
        <end position="62"/>
    </location>
</feature>
<evidence type="ECO:0000256" key="2">
    <source>
        <dbReference type="ARBA" id="ARBA00023015"/>
    </source>
</evidence>
<dbReference type="GeneID" id="99812829"/>
<sequence>MINFRLVRHLWLFLAVAEERHFGRAARRLGMTQPPLTEQIKVLEHALRVKLFDRTPKGVQLTPAGQAILPAVRRLADHLEHLELTVREAAAGQVGVLTIGAITSAMLDELPRVIERLKLSHPGVTVSVREIDSADAIPALESGELDLALVRLAEQQEGSIRVHPLKQDRLAVALPATHPLACESVVPLAALAETPFVLFPRALNPTYFDTLMACCHGAGFAPRVLHEARTVASQVAFVGCGQGVALVPETLHKSAPANVVILPLAGEVQVVTTALAWHRERPPALLDLLLTELAGLPSEPISS</sequence>
<proteinExistence type="inferred from homology"/>
<dbReference type="EMBL" id="QORL01000001">
    <property type="protein sequence ID" value="TFF81320.1"/>
    <property type="molecule type" value="Genomic_DNA"/>
</dbReference>
<organism evidence="7 9">
    <name type="scientific">Aeromonas taiwanensis</name>
    <dbReference type="NCBI Taxonomy" id="633417"/>
    <lineage>
        <taxon>Bacteria</taxon>
        <taxon>Pseudomonadati</taxon>
        <taxon>Pseudomonadota</taxon>
        <taxon>Gammaproteobacteria</taxon>
        <taxon>Aeromonadales</taxon>
        <taxon>Aeromonadaceae</taxon>
        <taxon>Aeromonas</taxon>
    </lineage>
</organism>
<dbReference type="Proteomes" id="UP000297720">
    <property type="component" value="Unassembled WGS sequence"/>
</dbReference>
<keyword evidence="4" id="KW-0804">Transcription</keyword>
<dbReference type="PANTHER" id="PTHR30346">
    <property type="entry name" value="TRANSCRIPTIONAL DUAL REGULATOR HCAR-RELATED"/>
    <property type="match status" value="1"/>
</dbReference>
<evidence type="ECO:0000313" key="7">
    <source>
        <dbReference type="EMBL" id="TFF83575.1"/>
    </source>
</evidence>
<dbReference type="EMBL" id="QORK01000001">
    <property type="protein sequence ID" value="TFF83575.1"/>
    <property type="molecule type" value="Genomic_DNA"/>
</dbReference>
<dbReference type="PROSITE" id="PS50931">
    <property type="entry name" value="HTH_LYSR"/>
    <property type="match status" value="1"/>
</dbReference>
<dbReference type="InterPro" id="IPR036388">
    <property type="entry name" value="WH-like_DNA-bd_sf"/>
</dbReference>
<dbReference type="Pfam" id="PF03466">
    <property type="entry name" value="LysR_substrate"/>
    <property type="match status" value="1"/>
</dbReference>
<protein>
    <submittedName>
        <fullName evidence="7">LysR family transcriptional regulator</fullName>
    </submittedName>
</protein>
<name>A0A5F0KGX6_9GAMM</name>
<accession>A0A5F0KGX6</accession>